<dbReference type="InterPro" id="IPR014710">
    <property type="entry name" value="RmlC-like_jellyroll"/>
</dbReference>
<evidence type="ECO:0000259" key="1">
    <source>
        <dbReference type="Pfam" id="PF07883"/>
    </source>
</evidence>
<dbReference type="AlphaFoldDB" id="Q01R90"/>
<sequence length="169" mass="18621">MRRIRTIHFDKAADVPNSNLPVLLYRSVLESHTASKARTFRERFRGNGWVGIWTDTIYDYVHFHSNAHEVLGIAEGRVTLRLGGEQGSLVRLKAGDMLVLPAGVGHRRVGESDVKVIGAYPPGQSHYDMKREGRRVPKVTLPATDPFYGAGGPLAAAWPVKAAARPRKG</sequence>
<reference evidence="2" key="1">
    <citation type="submission" date="2006-10" db="EMBL/GenBank/DDBJ databases">
        <title>Complete sequence of Solibacter usitatus Ellin6076.</title>
        <authorList>
            <consortium name="US DOE Joint Genome Institute"/>
            <person name="Copeland A."/>
            <person name="Lucas S."/>
            <person name="Lapidus A."/>
            <person name="Barry K."/>
            <person name="Detter J.C."/>
            <person name="Glavina del Rio T."/>
            <person name="Hammon N."/>
            <person name="Israni S."/>
            <person name="Dalin E."/>
            <person name="Tice H."/>
            <person name="Pitluck S."/>
            <person name="Thompson L.S."/>
            <person name="Brettin T."/>
            <person name="Bruce D."/>
            <person name="Han C."/>
            <person name="Tapia R."/>
            <person name="Gilna P."/>
            <person name="Schmutz J."/>
            <person name="Larimer F."/>
            <person name="Land M."/>
            <person name="Hauser L."/>
            <person name="Kyrpides N."/>
            <person name="Mikhailova N."/>
            <person name="Janssen P.H."/>
            <person name="Kuske C.R."/>
            <person name="Richardson P."/>
        </authorList>
    </citation>
    <scope>NUCLEOTIDE SEQUENCE</scope>
    <source>
        <strain evidence="2">Ellin6076</strain>
    </source>
</reference>
<name>Q01R90_SOLUE</name>
<dbReference type="InterPro" id="IPR011051">
    <property type="entry name" value="RmlC_Cupin_sf"/>
</dbReference>
<accession>Q01R90</accession>
<evidence type="ECO:0000313" key="2">
    <source>
        <dbReference type="EMBL" id="ABJ87830.1"/>
    </source>
</evidence>
<dbReference type="Pfam" id="PF07883">
    <property type="entry name" value="Cupin_2"/>
    <property type="match status" value="1"/>
</dbReference>
<organism evidence="2">
    <name type="scientific">Solibacter usitatus (strain Ellin6076)</name>
    <dbReference type="NCBI Taxonomy" id="234267"/>
    <lineage>
        <taxon>Bacteria</taxon>
        <taxon>Pseudomonadati</taxon>
        <taxon>Acidobacteriota</taxon>
        <taxon>Terriglobia</taxon>
        <taxon>Bryobacterales</taxon>
        <taxon>Solibacteraceae</taxon>
        <taxon>Candidatus Solibacter</taxon>
    </lineage>
</organism>
<dbReference type="InParanoid" id="Q01R90"/>
<dbReference type="Gene3D" id="2.60.120.10">
    <property type="entry name" value="Jelly Rolls"/>
    <property type="match status" value="1"/>
</dbReference>
<dbReference type="InterPro" id="IPR013096">
    <property type="entry name" value="Cupin_2"/>
</dbReference>
<dbReference type="STRING" id="234267.Acid_6917"/>
<dbReference type="PIRSF" id="PIRSF019307">
    <property type="entry name" value="UCP019307"/>
    <property type="match status" value="1"/>
</dbReference>
<dbReference type="EMBL" id="CP000473">
    <property type="protein sequence ID" value="ABJ87830.1"/>
    <property type="molecule type" value="Genomic_DNA"/>
</dbReference>
<protein>
    <submittedName>
        <fullName evidence="2">Cupin 2, conserved barrel domain protein</fullName>
    </submittedName>
</protein>
<dbReference type="InterPro" id="IPR014500">
    <property type="entry name" value="UCP019307_cupin"/>
</dbReference>
<proteinExistence type="predicted"/>
<dbReference type="OrthoDB" id="9791759at2"/>
<dbReference type="SUPFAM" id="SSF51182">
    <property type="entry name" value="RmlC-like cupins"/>
    <property type="match status" value="1"/>
</dbReference>
<dbReference type="PANTHER" id="PTHR36448">
    <property type="entry name" value="BLR7373 PROTEIN"/>
    <property type="match status" value="1"/>
</dbReference>
<gene>
    <name evidence="2" type="ordered locus">Acid_6917</name>
</gene>
<dbReference type="eggNOG" id="COG4297">
    <property type="taxonomic scope" value="Bacteria"/>
</dbReference>
<dbReference type="CDD" id="cd02219">
    <property type="entry name" value="cupin_YjlB-like"/>
    <property type="match status" value="1"/>
</dbReference>
<dbReference type="InterPro" id="IPR047121">
    <property type="entry name" value="YjiB-like"/>
</dbReference>
<dbReference type="HOGENOM" id="CLU_084522_1_0_0"/>
<dbReference type="PANTHER" id="PTHR36448:SF2">
    <property type="entry name" value="CUPIN TYPE-1 DOMAIN-CONTAINING PROTEIN"/>
    <property type="match status" value="1"/>
</dbReference>
<dbReference type="KEGG" id="sus:Acid_6917"/>
<feature type="domain" description="Cupin type-2" evidence="1">
    <location>
        <begin position="61"/>
        <end position="113"/>
    </location>
</feature>